<protein>
    <submittedName>
        <fullName evidence="2">Uncharacterized protein</fullName>
    </submittedName>
</protein>
<feature type="compositionally biased region" description="Basic and acidic residues" evidence="1">
    <location>
        <begin position="198"/>
        <end position="207"/>
    </location>
</feature>
<keyword evidence="3" id="KW-1185">Reference proteome</keyword>
<comment type="caution">
    <text evidence="2">The sequence shown here is derived from an EMBL/GenBank/DDBJ whole genome shotgun (WGS) entry which is preliminary data.</text>
</comment>
<dbReference type="EMBL" id="BLLK01000045">
    <property type="protein sequence ID" value="GFH51178.1"/>
    <property type="molecule type" value="Genomic_DNA"/>
</dbReference>
<dbReference type="Proteomes" id="UP001054902">
    <property type="component" value="Unassembled WGS sequence"/>
</dbReference>
<feature type="compositionally biased region" description="Basic residues" evidence="1">
    <location>
        <begin position="12"/>
        <end position="27"/>
    </location>
</feature>
<dbReference type="AlphaFoldDB" id="A0AAD3CSM6"/>
<organism evidence="2 3">
    <name type="scientific">Chaetoceros tenuissimus</name>
    <dbReference type="NCBI Taxonomy" id="426638"/>
    <lineage>
        <taxon>Eukaryota</taxon>
        <taxon>Sar</taxon>
        <taxon>Stramenopiles</taxon>
        <taxon>Ochrophyta</taxon>
        <taxon>Bacillariophyta</taxon>
        <taxon>Coscinodiscophyceae</taxon>
        <taxon>Chaetocerotophycidae</taxon>
        <taxon>Chaetocerotales</taxon>
        <taxon>Chaetocerotaceae</taxon>
        <taxon>Chaetoceros</taxon>
    </lineage>
</organism>
<feature type="compositionally biased region" description="Polar residues" evidence="1">
    <location>
        <begin position="364"/>
        <end position="377"/>
    </location>
</feature>
<sequence>MDALCSPDGFTPRKRSRLSLSRLKREKRLREQEQSESSDLAPNGTSLEAVAEAKSTIDVNEGIGMNIETGIDTSVFDSPEKQSHDDDDDDDLKINLEIDDSSSSSEDEEEDEAQSELDEGFQHVAKRTSGSKNVMLDDDSSSDSEDSMKPSRSNSLKRKRIVIDEDDEREDESVTHQTNFALHSKYSQSSFLQSPTKSENDDMDHYSTESFGLAQHTASPLQSPRNDDIDNGTRFQNIVRRNFIDSEEAKKKPDQPPSNVREGLRTPSCQMKNRSIYRKQSPIETDDIESSCESSDEDDGSDDDDLVILSPKKQRAKPGNREVICLDSDEESEDGKPYASERNSFLPSWGSGSKSFSASKETENTSSSAISILNGKNRSQKVRKSKSSNSTATSTRRLTRVSTSETNSASSSLFERRDIIGGSGLGLGGFQVQRSDDNDEENQENGSTKGTTAGGRRKAAKKKTSSSKAKADTATKKKARKTKGRKTKKGGRRNYRSRKRSGSDAWSTNDRGISNYRGRGRGRGRGGGSRVTNPQPYMNIAKADSIGNTGGASITF</sequence>
<feature type="compositionally biased region" description="Low complexity" evidence="1">
    <location>
        <begin position="348"/>
        <end position="359"/>
    </location>
</feature>
<gene>
    <name evidence="2" type="ORF">CTEN210_07654</name>
</gene>
<evidence type="ECO:0000313" key="2">
    <source>
        <dbReference type="EMBL" id="GFH51178.1"/>
    </source>
</evidence>
<reference evidence="2 3" key="1">
    <citation type="journal article" date="2021" name="Sci. Rep.">
        <title>The genome of the diatom Chaetoceros tenuissimus carries an ancient integrated fragment of an extant virus.</title>
        <authorList>
            <person name="Hongo Y."/>
            <person name="Kimura K."/>
            <person name="Takaki Y."/>
            <person name="Yoshida Y."/>
            <person name="Baba S."/>
            <person name="Kobayashi G."/>
            <person name="Nagasaki K."/>
            <person name="Hano T."/>
            <person name="Tomaru Y."/>
        </authorList>
    </citation>
    <scope>NUCLEOTIDE SEQUENCE [LARGE SCALE GENOMIC DNA]</scope>
    <source>
        <strain evidence="2 3">NIES-3715</strain>
    </source>
</reference>
<evidence type="ECO:0000313" key="3">
    <source>
        <dbReference type="Proteomes" id="UP001054902"/>
    </source>
</evidence>
<feature type="compositionally biased region" description="Acidic residues" evidence="1">
    <location>
        <begin position="136"/>
        <end position="145"/>
    </location>
</feature>
<proteinExistence type="predicted"/>
<feature type="compositionally biased region" description="Polar residues" evidence="1">
    <location>
        <begin position="175"/>
        <end position="197"/>
    </location>
</feature>
<feature type="compositionally biased region" description="Acidic residues" evidence="1">
    <location>
        <begin position="284"/>
        <end position="306"/>
    </location>
</feature>
<feature type="compositionally biased region" description="Basic residues" evidence="1">
    <location>
        <begin position="455"/>
        <end position="465"/>
    </location>
</feature>
<feature type="region of interest" description="Disordered" evidence="1">
    <location>
        <begin position="1"/>
        <end position="556"/>
    </location>
</feature>
<name>A0AAD3CSM6_9STRA</name>
<feature type="compositionally biased region" description="Acidic residues" evidence="1">
    <location>
        <begin position="85"/>
        <end position="119"/>
    </location>
</feature>
<feature type="compositionally biased region" description="Low complexity" evidence="1">
    <location>
        <begin position="387"/>
        <end position="412"/>
    </location>
</feature>
<feature type="compositionally biased region" description="Basic residues" evidence="1">
    <location>
        <begin position="476"/>
        <end position="500"/>
    </location>
</feature>
<accession>A0AAD3CSM6</accession>
<evidence type="ECO:0000256" key="1">
    <source>
        <dbReference type="SAM" id="MobiDB-lite"/>
    </source>
</evidence>
<feature type="compositionally biased region" description="Basic and acidic residues" evidence="1">
    <location>
        <begin position="242"/>
        <end position="254"/>
    </location>
</feature>